<evidence type="ECO:0000313" key="1">
    <source>
        <dbReference type="EMBL" id="MBW4430522.1"/>
    </source>
</evidence>
<sequence>MILFSISLIAIAWLARGLASRTSQFQPDGKRLELGAYTKRVQVMILSRGFSW</sequence>
<evidence type="ECO:0000313" key="2">
    <source>
        <dbReference type="Proteomes" id="UP000813215"/>
    </source>
</evidence>
<accession>A0A9E3H4L5</accession>
<reference evidence="1" key="1">
    <citation type="submission" date="2021-05" db="EMBL/GenBank/DDBJ databases">
        <authorList>
            <person name="Pietrasiak N."/>
            <person name="Ward R."/>
            <person name="Stajich J.E."/>
            <person name="Kurbessoian T."/>
        </authorList>
    </citation>
    <scope>NUCLEOTIDE SEQUENCE</scope>
    <source>
        <strain evidence="1">HA4357-MV3</strain>
    </source>
</reference>
<protein>
    <submittedName>
        <fullName evidence="1">Uncharacterized protein</fullName>
    </submittedName>
</protein>
<organism evidence="1 2">
    <name type="scientific">Pelatocladus maniniholoensis HA4357-MV3</name>
    <dbReference type="NCBI Taxonomy" id="1117104"/>
    <lineage>
        <taxon>Bacteria</taxon>
        <taxon>Bacillati</taxon>
        <taxon>Cyanobacteriota</taxon>
        <taxon>Cyanophyceae</taxon>
        <taxon>Nostocales</taxon>
        <taxon>Nostocaceae</taxon>
        <taxon>Pelatocladus</taxon>
    </lineage>
</organism>
<gene>
    <name evidence="1" type="ORF">KME28_01840</name>
</gene>
<dbReference type="EMBL" id="JAHHHW010000018">
    <property type="protein sequence ID" value="MBW4430522.1"/>
    <property type="molecule type" value="Genomic_DNA"/>
</dbReference>
<name>A0A9E3H4L5_9NOST</name>
<dbReference type="AlphaFoldDB" id="A0A9E3H4L5"/>
<proteinExistence type="predicted"/>
<reference evidence="1" key="2">
    <citation type="journal article" date="2022" name="Microbiol. Resour. Announc.">
        <title>Metagenome Sequencing to Explore Phylogenomics of Terrestrial Cyanobacteria.</title>
        <authorList>
            <person name="Ward R.D."/>
            <person name="Stajich J.E."/>
            <person name="Johansen J.R."/>
            <person name="Huntemann M."/>
            <person name="Clum A."/>
            <person name="Foster B."/>
            <person name="Foster B."/>
            <person name="Roux S."/>
            <person name="Palaniappan K."/>
            <person name="Varghese N."/>
            <person name="Mukherjee S."/>
            <person name="Reddy T.B.K."/>
            <person name="Daum C."/>
            <person name="Copeland A."/>
            <person name="Chen I.A."/>
            <person name="Ivanova N.N."/>
            <person name="Kyrpides N.C."/>
            <person name="Shapiro N."/>
            <person name="Eloe-Fadrosh E.A."/>
            <person name="Pietrasiak N."/>
        </authorList>
    </citation>
    <scope>NUCLEOTIDE SEQUENCE</scope>
    <source>
        <strain evidence="1">HA4357-MV3</strain>
    </source>
</reference>
<dbReference type="Proteomes" id="UP000813215">
    <property type="component" value="Unassembled WGS sequence"/>
</dbReference>
<comment type="caution">
    <text evidence="1">The sequence shown here is derived from an EMBL/GenBank/DDBJ whole genome shotgun (WGS) entry which is preliminary data.</text>
</comment>